<dbReference type="OrthoDB" id="3251728at2759"/>
<sequence length="527" mass="60088">MPTQRSHSNNNYWIQNPGWPHDTAINEGQTFYDPSTTRNLAEIRASQSDFSHLDFSDPYRLPPAPEGCKPPAAWEEWERNACWPFPANMPKELQQIRTVEDVQREAAANAVQQEEVERNKFWPFPNPLCRRTSSHSGPQPRPMFRTRTRERTESNPAPPAPQPRSILKKKSGERTASYANPLASMFRTRSREGVETNAAYEPGQRPRSILRTGSGERQSSDNVPLTSRAQTLARSTSREHVDFDSSYQPAPRPRTLSGSQRRERGAALNAPNTRPAPSNTPVIPEGSFDYRAEMAPVLNSCMTIISPLLAQDSVGLIHFDLRHPHTSAKKLVHNHHWTHLNREDIKQPACLPRRTHMRIYTHITGSDWIADVRPSSRDYVTVEDVLMGIYETFSVPIDAVRWARDGINPTLKSRVYRAYNRRIEKVKSVRATYESQQPIANLDPEHLRHHAMAYLLSATFKDCSIILQLGRKPEVPDSITVIDLDPKSMKRLRKWAELDHNIAVSFVDDGSRVCYDELSPTRANLFE</sequence>
<evidence type="ECO:0000256" key="1">
    <source>
        <dbReference type="SAM" id="MobiDB-lite"/>
    </source>
</evidence>
<feature type="compositionally biased region" description="Polar residues" evidence="1">
    <location>
        <begin position="270"/>
        <end position="281"/>
    </location>
</feature>
<organism evidence="3 4">
    <name type="scientific">Sanghuangporus baumii</name>
    <name type="common">Phellinus baumii</name>
    <dbReference type="NCBI Taxonomy" id="108892"/>
    <lineage>
        <taxon>Eukaryota</taxon>
        <taxon>Fungi</taxon>
        <taxon>Dikarya</taxon>
        <taxon>Basidiomycota</taxon>
        <taxon>Agaricomycotina</taxon>
        <taxon>Agaricomycetes</taxon>
        <taxon>Hymenochaetales</taxon>
        <taxon>Hymenochaetaceae</taxon>
        <taxon>Sanghuangporus</taxon>
    </lineage>
</organism>
<evidence type="ECO:0000313" key="4">
    <source>
        <dbReference type="Proteomes" id="UP000757232"/>
    </source>
</evidence>
<dbReference type="GO" id="GO:0035299">
    <property type="term" value="F:inositol-1,3,4,5,6-pentakisphosphate 2-kinase activity"/>
    <property type="evidence" value="ECO:0007669"/>
    <property type="project" value="UniProtKB-EC"/>
</dbReference>
<dbReference type="AlphaFoldDB" id="A0A9Q5I3J6"/>
<dbReference type="Pfam" id="PF20415">
    <property type="entry name" value="DUF6699"/>
    <property type="match status" value="1"/>
</dbReference>
<comment type="caution">
    <text evidence="3">The sequence shown here is derived from an EMBL/GenBank/DDBJ whole genome shotgun (WGS) entry which is preliminary data.</text>
</comment>
<keyword evidence="4" id="KW-1185">Reference proteome</keyword>
<feature type="compositionally biased region" description="Polar residues" evidence="1">
    <location>
        <begin position="215"/>
        <end position="235"/>
    </location>
</feature>
<evidence type="ECO:0000259" key="2">
    <source>
        <dbReference type="Pfam" id="PF20415"/>
    </source>
</evidence>
<reference evidence="3" key="1">
    <citation type="submission" date="2016-06" db="EMBL/GenBank/DDBJ databases">
        <title>Draft Genome sequence of the fungus Inonotus baumii.</title>
        <authorList>
            <person name="Zhu H."/>
            <person name="Lin W."/>
        </authorList>
    </citation>
    <scope>NUCLEOTIDE SEQUENCE</scope>
    <source>
        <strain evidence="3">821</strain>
    </source>
</reference>
<evidence type="ECO:0000313" key="3">
    <source>
        <dbReference type="EMBL" id="OCB90547.1"/>
    </source>
</evidence>
<protein>
    <recommendedName>
        <fullName evidence="2">DUF6699 domain-containing protein</fullName>
    </recommendedName>
</protein>
<dbReference type="GO" id="GO:0005524">
    <property type="term" value="F:ATP binding"/>
    <property type="evidence" value="ECO:0007669"/>
    <property type="project" value="UniProtKB-KW"/>
</dbReference>
<proteinExistence type="predicted"/>
<dbReference type="EMBL" id="LNZH02000126">
    <property type="protein sequence ID" value="OCB90547.1"/>
    <property type="molecule type" value="Genomic_DNA"/>
</dbReference>
<accession>A0A9Q5I3J6</accession>
<gene>
    <name evidence="3" type="ORF">A7U60_g2225</name>
</gene>
<dbReference type="InterPro" id="IPR046522">
    <property type="entry name" value="DUF6699"/>
</dbReference>
<dbReference type="Proteomes" id="UP000757232">
    <property type="component" value="Unassembled WGS sequence"/>
</dbReference>
<feature type="region of interest" description="Disordered" evidence="1">
    <location>
        <begin position="122"/>
        <end position="285"/>
    </location>
</feature>
<name>A0A9Q5I3J6_SANBA</name>
<feature type="domain" description="DUF6699" evidence="2">
    <location>
        <begin position="317"/>
        <end position="436"/>
    </location>
</feature>